<keyword evidence="4" id="KW-0647">Proteasome</keyword>
<evidence type="ECO:0000313" key="9">
    <source>
        <dbReference type="Ensembl" id="ENSOCUP00000040386.1"/>
    </source>
</evidence>
<comment type="subunit">
    <text evidence="5">Component of the 19S proteasome regulatory particle complex. The 26S proteasome consists of a 20S core particle (CP) and two 19S regulatory subunits (RP). The regulatory particle is made of a lid composed of 9 subunits including PSMD8, a base containing 6 ATPases and few additional components. Interacts with DDI2. Interacts with TASOR.</text>
</comment>
<feature type="compositionally biased region" description="Basic residues" evidence="7">
    <location>
        <begin position="1"/>
        <end position="10"/>
    </location>
</feature>
<evidence type="ECO:0000259" key="8">
    <source>
        <dbReference type="Pfam" id="PF10075"/>
    </source>
</evidence>
<dbReference type="GeneTree" id="ENSGT00390000014682"/>
<reference evidence="9" key="3">
    <citation type="submission" date="2025-09" db="UniProtKB">
        <authorList>
            <consortium name="Ensembl"/>
        </authorList>
    </citation>
    <scope>IDENTIFICATION</scope>
    <source>
        <strain evidence="9">Thorbecke</strain>
    </source>
</reference>
<accession>A0A5F9D2K0</accession>
<dbReference type="InterPro" id="IPR006746">
    <property type="entry name" value="26S_Psome_Rpn12"/>
</dbReference>
<evidence type="ECO:0000256" key="4">
    <source>
        <dbReference type="ARBA" id="ARBA00022942"/>
    </source>
</evidence>
<comment type="similarity">
    <text evidence="2">Belongs to the proteasome subunit S14 family.</text>
</comment>
<evidence type="ECO:0000256" key="7">
    <source>
        <dbReference type="SAM" id="MobiDB-lite"/>
    </source>
</evidence>
<dbReference type="GO" id="GO:0005829">
    <property type="term" value="C:cytosol"/>
    <property type="evidence" value="ECO:0007669"/>
    <property type="project" value="TreeGrafter"/>
</dbReference>
<dbReference type="GO" id="GO:0043161">
    <property type="term" value="P:proteasome-mediated ubiquitin-dependent protein catabolic process"/>
    <property type="evidence" value="ECO:0007669"/>
    <property type="project" value="TreeGrafter"/>
</dbReference>
<evidence type="ECO:0000256" key="5">
    <source>
        <dbReference type="ARBA" id="ARBA00062283"/>
    </source>
</evidence>
<evidence type="ECO:0000256" key="6">
    <source>
        <dbReference type="ARBA" id="ARBA00078986"/>
    </source>
</evidence>
<gene>
    <name evidence="9" type="primary">PSMD8</name>
</gene>
<dbReference type="FunFam" id="1.25.40.990:FF:000001">
    <property type="entry name" value="26S proteasome non-ATPase regulatory subunit"/>
    <property type="match status" value="1"/>
</dbReference>
<feature type="region of interest" description="Disordered" evidence="7">
    <location>
        <begin position="1"/>
        <end position="50"/>
    </location>
</feature>
<dbReference type="PANTHER" id="PTHR12387">
    <property type="entry name" value="26S PROTEASOME NON-ATPASE REGULATORY SUBUNIT 8"/>
    <property type="match status" value="1"/>
</dbReference>
<protein>
    <recommendedName>
        <fullName evidence="3">26S proteasome non-ATPase regulatory subunit 8</fullName>
    </recommendedName>
    <alternativeName>
        <fullName evidence="6">26S proteasome regulatory subunit RPN12</fullName>
    </alternativeName>
</protein>
<dbReference type="PANTHER" id="PTHR12387:SF0">
    <property type="entry name" value="26S PROTEASOME NON-ATPASE REGULATORY SUBUNIT 8"/>
    <property type="match status" value="1"/>
</dbReference>
<evidence type="ECO:0000313" key="10">
    <source>
        <dbReference type="Proteomes" id="UP000001811"/>
    </source>
</evidence>
<reference evidence="9 10" key="1">
    <citation type="journal article" date="2011" name="Nature">
        <title>A high-resolution map of human evolutionary constraint using 29 mammals.</title>
        <authorList>
            <person name="Lindblad-Toh K."/>
            <person name="Garber M."/>
            <person name="Zuk O."/>
            <person name="Lin M.F."/>
            <person name="Parker B.J."/>
            <person name="Washietl S."/>
            <person name="Kheradpour P."/>
            <person name="Ernst J."/>
            <person name="Jordan G."/>
            <person name="Mauceli E."/>
            <person name="Ward L.D."/>
            <person name="Lowe C.B."/>
            <person name="Holloway A.K."/>
            <person name="Clamp M."/>
            <person name="Gnerre S."/>
            <person name="Alfoldi J."/>
            <person name="Beal K."/>
            <person name="Chang J."/>
            <person name="Clawson H."/>
            <person name="Cuff J."/>
            <person name="Di Palma F."/>
            <person name="Fitzgerald S."/>
            <person name="Flicek P."/>
            <person name="Guttman M."/>
            <person name="Hubisz M.J."/>
            <person name="Jaffe D.B."/>
            <person name="Jungreis I."/>
            <person name="Kent W.J."/>
            <person name="Kostka D."/>
            <person name="Lara M."/>
            <person name="Martins A.L."/>
            <person name="Massingham T."/>
            <person name="Moltke I."/>
            <person name="Raney B.J."/>
            <person name="Rasmussen M.D."/>
            <person name="Robinson J."/>
            <person name="Stark A."/>
            <person name="Vilella A.J."/>
            <person name="Wen J."/>
            <person name="Xie X."/>
            <person name="Zody M.C."/>
            <person name="Baldwin J."/>
            <person name="Bloom T."/>
            <person name="Chin C.W."/>
            <person name="Heiman D."/>
            <person name="Nicol R."/>
            <person name="Nusbaum C."/>
            <person name="Young S."/>
            <person name="Wilkinson J."/>
            <person name="Worley K.C."/>
            <person name="Kovar C.L."/>
            <person name="Muzny D.M."/>
            <person name="Gibbs R.A."/>
            <person name="Cree A."/>
            <person name="Dihn H.H."/>
            <person name="Fowler G."/>
            <person name="Jhangiani S."/>
            <person name="Joshi V."/>
            <person name="Lee S."/>
            <person name="Lewis L.R."/>
            <person name="Nazareth L.V."/>
            <person name="Okwuonu G."/>
            <person name="Santibanez J."/>
            <person name="Warren W.C."/>
            <person name="Mardis E.R."/>
            <person name="Weinstock G.M."/>
            <person name="Wilson R.K."/>
            <person name="Delehaunty K."/>
            <person name="Dooling D."/>
            <person name="Fronik C."/>
            <person name="Fulton L."/>
            <person name="Fulton B."/>
            <person name="Graves T."/>
            <person name="Minx P."/>
            <person name="Sodergren E."/>
            <person name="Birney E."/>
            <person name="Margulies E.H."/>
            <person name="Herrero J."/>
            <person name="Green E.D."/>
            <person name="Haussler D."/>
            <person name="Siepel A."/>
            <person name="Goldman N."/>
            <person name="Pollard K.S."/>
            <person name="Pedersen J.S."/>
            <person name="Lander E.S."/>
            <person name="Kellis M."/>
        </authorList>
    </citation>
    <scope>NUCLEOTIDE SEQUENCE [LARGE SCALE GENOMIC DNA]</scope>
    <source>
        <strain evidence="9 10">Thorbecke inbred</strain>
    </source>
</reference>
<feature type="domain" description="CSN8/PSMD8/EIF3K" evidence="8">
    <location>
        <begin position="189"/>
        <end position="269"/>
    </location>
</feature>
<dbReference type="Gene3D" id="1.25.40.990">
    <property type="match status" value="1"/>
</dbReference>
<sequence>MFIKGRARRAPPRERQQAASGGPRKAALAPPLALGSTSKPHFRRARGCRRRCRKSGRRFAASRKMAAATVNGATGVPGSGTAAASGAVLQAAAGMYEQLKGEWNRKSPNLSKCGEELGRLKLVLLELNFLPTTGTKLTKQQLILARDILEIGAQWSILRKDIPSFERYMAQLKCYYFDYKEQLPESAYMHQLLGLNLLFLLSQNRVAEFHTELERLPARDIQTNVYIKHPVSLEQYLMEGSYNKVFLAKGNIPAESYTFFIDILLDTIRCVSGRVGREPGPGRQAVLGVIPFPSPLFLRLQAPWFCAVAGPAIAANRTRLTLALHRLGRGISPQHGLSRQGPGCPLRNARQ</sequence>
<dbReference type="EMBL" id="AAGW02068271">
    <property type="status" value="NOT_ANNOTATED_CDS"/>
    <property type="molecule type" value="Genomic_DNA"/>
</dbReference>
<evidence type="ECO:0000256" key="2">
    <source>
        <dbReference type="ARBA" id="ARBA00009627"/>
    </source>
</evidence>
<dbReference type="Pfam" id="PF10075">
    <property type="entry name" value="CSN8_PSD8_EIF3K"/>
    <property type="match status" value="1"/>
</dbReference>
<dbReference type="Ensembl" id="ENSOCUT00000042171.1">
    <property type="protein sequence ID" value="ENSOCUP00000040386.1"/>
    <property type="gene ID" value="ENSOCUG00000026553.3"/>
</dbReference>
<dbReference type="PaxDb" id="9986-ENSOCUP00000023812"/>
<dbReference type="GO" id="GO:0008541">
    <property type="term" value="C:proteasome regulatory particle, lid subcomplex"/>
    <property type="evidence" value="ECO:0007669"/>
    <property type="project" value="TreeGrafter"/>
</dbReference>
<name>A0A5F9D2K0_RABIT</name>
<comment type="function">
    <text evidence="1">Component of the 26S proteasome, a multiprotein complex involved in the ATP-dependent degradation of ubiquitinated proteins. This complex plays a key role in the maintenance of protein homeostasis by removing misfolded or damaged proteins, which could impair cellular functions, and by removing proteins whose functions are no longer required. Therefore, the proteasome participates in numerous cellular processes, including cell cycle progression, apoptosis, or DNA damage repair.</text>
</comment>
<dbReference type="GO" id="GO:0005634">
    <property type="term" value="C:nucleus"/>
    <property type="evidence" value="ECO:0007669"/>
    <property type="project" value="TreeGrafter"/>
</dbReference>
<dbReference type="Proteomes" id="UP000001811">
    <property type="component" value="Chromosome 5"/>
</dbReference>
<evidence type="ECO:0000256" key="1">
    <source>
        <dbReference type="ARBA" id="ARBA00002362"/>
    </source>
</evidence>
<dbReference type="Bgee" id="ENSOCUG00000026553">
    <property type="expression patterns" value="Expressed in skin of back and 17 other cell types or tissues"/>
</dbReference>
<reference evidence="9" key="2">
    <citation type="submission" date="2025-08" db="UniProtKB">
        <authorList>
            <consortium name="Ensembl"/>
        </authorList>
    </citation>
    <scope>IDENTIFICATION</scope>
    <source>
        <strain evidence="9">Thorbecke</strain>
    </source>
</reference>
<keyword evidence="10" id="KW-1185">Reference proteome</keyword>
<feature type="compositionally biased region" description="Basic residues" evidence="7">
    <location>
        <begin position="40"/>
        <end position="50"/>
    </location>
</feature>
<evidence type="ECO:0000256" key="3">
    <source>
        <dbReference type="ARBA" id="ARBA00014939"/>
    </source>
</evidence>
<proteinExistence type="inferred from homology"/>
<dbReference type="InterPro" id="IPR033464">
    <property type="entry name" value="CSN8_PSD8_EIF3K"/>
</dbReference>
<dbReference type="AlphaFoldDB" id="A0A5F9D2K0"/>
<organism evidence="9 10">
    <name type="scientific">Oryctolagus cuniculus</name>
    <name type="common">Rabbit</name>
    <dbReference type="NCBI Taxonomy" id="9986"/>
    <lineage>
        <taxon>Eukaryota</taxon>
        <taxon>Metazoa</taxon>
        <taxon>Chordata</taxon>
        <taxon>Craniata</taxon>
        <taxon>Vertebrata</taxon>
        <taxon>Euteleostomi</taxon>
        <taxon>Mammalia</taxon>
        <taxon>Eutheria</taxon>
        <taxon>Euarchontoglires</taxon>
        <taxon>Glires</taxon>
        <taxon>Lagomorpha</taxon>
        <taxon>Leporidae</taxon>
        <taxon>Oryctolagus</taxon>
    </lineage>
</organism>